<keyword evidence="6" id="KW-1185">Reference proteome</keyword>
<dbReference type="GO" id="GO:0000160">
    <property type="term" value="P:phosphorelay signal transduction system"/>
    <property type="evidence" value="ECO:0007669"/>
    <property type="project" value="InterPro"/>
</dbReference>
<feature type="domain" description="Response regulatory" evidence="3">
    <location>
        <begin position="8"/>
        <end position="124"/>
    </location>
</feature>
<dbReference type="CDD" id="cd00156">
    <property type="entry name" value="REC"/>
    <property type="match status" value="1"/>
</dbReference>
<organism evidence="5 6">
    <name type="scientific">Halorarum salinum</name>
    <dbReference type="NCBI Taxonomy" id="2743089"/>
    <lineage>
        <taxon>Archaea</taxon>
        <taxon>Methanobacteriati</taxon>
        <taxon>Methanobacteriota</taxon>
        <taxon>Stenosarchaea group</taxon>
        <taxon>Halobacteria</taxon>
        <taxon>Halobacteriales</taxon>
        <taxon>Haloferacaceae</taxon>
        <taxon>Halorarum</taxon>
    </lineage>
</organism>
<dbReference type="InterPro" id="IPR013656">
    <property type="entry name" value="PAS_4"/>
</dbReference>
<dbReference type="EMBL" id="CP058579">
    <property type="protein sequence ID" value="QLG61316.1"/>
    <property type="molecule type" value="Genomic_DNA"/>
</dbReference>
<dbReference type="InterPro" id="IPR050595">
    <property type="entry name" value="Bact_response_regulator"/>
</dbReference>
<dbReference type="PROSITE" id="PS50110">
    <property type="entry name" value="RESPONSE_REGULATORY"/>
    <property type="match status" value="1"/>
</dbReference>
<dbReference type="Pfam" id="PF00072">
    <property type="entry name" value="Response_reg"/>
    <property type="match status" value="1"/>
</dbReference>
<dbReference type="Gene3D" id="3.40.50.2300">
    <property type="match status" value="1"/>
</dbReference>
<dbReference type="PANTHER" id="PTHR44591:SF3">
    <property type="entry name" value="RESPONSE REGULATORY DOMAIN-CONTAINING PROTEIN"/>
    <property type="match status" value="1"/>
</dbReference>
<dbReference type="InterPro" id="IPR011006">
    <property type="entry name" value="CheY-like_superfamily"/>
</dbReference>
<dbReference type="Proteomes" id="UP000509626">
    <property type="component" value="Chromosome"/>
</dbReference>
<dbReference type="Pfam" id="PF08448">
    <property type="entry name" value="PAS_4"/>
    <property type="match status" value="1"/>
</dbReference>
<evidence type="ECO:0000259" key="4">
    <source>
        <dbReference type="PROSITE" id="PS50112"/>
    </source>
</evidence>
<evidence type="ECO:0000259" key="3">
    <source>
        <dbReference type="PROSITE" id="PS50110"/>
    </source>
</evidence>
<dbReference type="KEGG" id="halu:HUG12_06025"/>
<evidence type="ECO:0000256" key="2">
    <source>
        <dbReference type="PROSITE-ProRule" id="PRU00169"/>
    </source>
</evidence>
<dbReference type="SMART" id="SM00448">
    <property type="entry name" value="REC"/>
    <property type="match status" value="1"/>
</dbReference>
<reference evidence="5 6" key="1">
    <citation type="submission" date="2020-06" db="EMBL/GenBank/DDBJ databases">
        <title>NJ-3-1, isolated from saline soil.</title>
        <authorList>
            <person name="Cui H.L."/>
            <person name="Shi X."/>
        </authorList>
    </citation>
    <scope>NUCLEOTIDE SEQUENCE [LARGE SCALE GENOMIC DNA]</scope>
    <source>
        <strain evidence="5 6">NJ-3-1</strain>
    </source>
</reference>
<dbReference type="RefSeq" id="WP_179267901.1">
    <property type="nucleotide sequence ID" value="NZ_CP058579.1"/>
</dbReference>
<accession>A0A7D5Q8U7</accession>
<evidence type="ECO:0000313" key="5">
    <source>
        <dbReference type="EMBL" id="QLG61316.1"/>
    </source>
</evidence>
<dbReference type="NCBIfam" id="TIGR00229">
    <property type="entry name" value="sensory_box"/>
    <property type="match status" value="2"/>
</dbReference>
<dbReference type="SMART" id="SM00091">
    <property type="entry name" value="PAS"/>
    <property type="match status" value="2"/>
</dbReference>
<keyword evidence="1 2" id="KW-0597">Phosphoprotein</keyword>
<proteinExistence type="predicted"/>
<gene>
    <name evidence="5" type="ORF">HUG12_06025</name>
</gene>
<dbReference type="AlphaFoldDB" id="A0A7D5Q8U7"/>
<feature type="domain" description="PAS" evidence="4">
    <location>
        <begin position="135"/>
        <end position="189"/>
    </location>
</feature>
<name>A0A7D5Q8U7_9EURY</name>
<evidence type="ECO:0000313" key="6">
    <source>
        <dbReference type="Proteomes" id="UP000509626"/>
    </source>
</evidence>
<evidence type="ECO:0000256" key="1">
    <source>
        <dbReference type="ARBA" id="ARBA00022553"/>
    </source>
</evidence>
<dbReference type="SUPFAM" id="SSF52172">
    <property type="entry name" value="CheY-like"/>
    <property type="match status" value="1"/>
</dbReference>
<dbReference type="InterPro" id="IPR000014">
    <property type="entry name" value="PAS"/>
</dbReference>
<feature type="domain" description="PAS" evidence="4">
    <location>
        <begin position="256"/>
        <end position="326"/>
    </location>
</feature>
<dbReference type="GeneID" id="56036998"/>
<dbReference type="Gene3D" id="3.30.450.20">
    <property type="entry name" value="PAS domain"/>
    <property type="match status" value="2"/>
</dbReference>
<protein>
    <submittedName>
        <fullName evidence="5">PAS domain S-box protein</fullName>
    </submittedName>
</protein>
<dbReference type="SUPFAM" id="SSF55785">
    <property type="entry name" value="PYP-like sensor domain (PAS domain)"/>
    <property type="match status" value="2"/>
</dbReference>
<dbReference type="CDD" id="cd00130">
    <property type="entry name" value="PAS"/>
    <property type="match status" value="2"/>
</dbReference>
<dbReference type="OrthoDB" id="8127at2157"/>
<sequence>MSSQTPIRVLHVDDDPAFADLVAISLERADDRIEVVTAHDAAEGLERLAAADVECVVSDFDMPGTDGLAFLDSVREEHPSLPFILFTGKGSEEIASRAVSAGVTDYLQKRGGSEQYAVLANRVRNAVARHRAERQADRGFRALETAREGIGILDDDGHFTYVNEAYANVVGYEREELVGEHLELLYPPDGAEVVYEEILPTVPTTGRWTGETEYVCEDGERVLVDHALSICEDGSIICLVEGLAEPDERHGRIVRDDHLFDRIVDAFEDAVFVLDEGGDVHRTNEAAATVSGYDRAELEATRIYQLVHEADWGPLERAVETAFGTGEATLDVDLVTNDGVTVPHEFRLRRLDGEANGEAGVVVVGRDVGRSRCRVARAEGATDTPNRGG</sequence>
<dbReference type="PROSITE" id="PS50112">
    <property type="entry name" value="PAS"/>
    <property type="match status" value="2"/>
</dbReference>
<dbReference type="InterPro" id="IPR001789">
    <property type="entry name" value="Sig_transdc_resp-reg_receiver"/>
</dbReference>
<dbReference type="PANTHER" id="PTHR44591">
    <property type="entry name" value="STRESS RESPONSE REGULATOR PROTEIN 1"/>
    <property type="match status" value="1"/>
</dbReference>
<dbReference type="InterPro" id="IPR035965">
    <property type="entry name" value="PAS-like_dom_sf"/>
</dbReference>
<dbReference type="Pfam" id="PF13426">
    <property type="entry name" value="PAS_9"/>
    <property type="match status" value="1"/>
</dbReference>
<feature type="modified residue" description="4-aspartylphosphate" evidence="2">
    <location>
        <position position="59"/>
    </location>
</feature>